<evidence type="ECO:0000313" key="1">
    <source>
        <dbReference type="EMBL" id="SER80781.1"/>
    </source>
</evidence>
<dbReference type="OrthoDB" id="7865311at2"/>
<sequence>MRAVAAGLAMTLVLAGCDMGGRTGVFGPVGTGGDVTAADVPADADLPFGQVARACGVRGRNLGTEVSRAPEDGRAQYRLYDTAPGQTGPRTQYITGFDDNCPRRITAALVTFGSADVHETTRYETANTSPYSPTDDAYEDIKARVCGVRAGAACPADRSDRIAREAVFVSAYPRFGASNRRLELLLHGGDLVAEAASPR</sequence>
<accession>A0A1H9S759</accession>
<dbReference type="PROSITE" id="PS51257">
    <property type="entry name" value="PROKAR_LIPOPROTEIN"/>
    <property type="match status" value="1"/>
</dbReference>
<dbReference type="RefSeq" id="WP_092689732.1">
    <property type="nucleotide sequence ID" value="NZ_FOGU01000003.1"/>
</dbReference>
<dbReference type="EMBL" id="FOGU01000003">
    <property type="protein sequence ID" value="SER80781.1"/>
    <property type="molecule type" value="Genomic_DNA"/>
</dbReference>
<evidence type="ECO:0000313" key="2">
    <source>
        <dbReference type="Proteomes" id="UP000198885"/>
    </source>
</evidence>
<protein>
    <submittedName>
        <fullName evidence="1">Uncharacterized protein</fullName>
    </submittedName>
</protein>
<keyword evidence="2" id="KW-1185">Reference proteome</keyword>
<dbReference type="Proteomes" id="UP000198885">
    <property type="component" value="Unassembled WGS sequence"/>
</dbReference>
<reference evidence="1 2" key="1">
    <citation type="submission" date="2016-10" db="EMBL/GenBank/DDBJ databases">
        <authorList>
            <person name="de Groot N.N."/>
        </authorList>
    </citation>
    <scope>NUCLEOTIDE SEQUENCE [LARGE SCALE GENOMIC DNA]</scope>
    <source>
        <strain evidence="1 2">DSM 23042</strain>
    </source>
</reference>
<name>A0A1H9S759_9RHOB</name>
<organism evidence="1 2">
    <name type="scientific">Tranquillimonas rosea</name>
    <dbReference type="NCBI Taxonomy" id="641238"/>
    <lineage>
        <taxon>Bacteria</taxon>
        <taxon>Pseudomonadati</taxon>
        <taxon>Pseudomonadota</taxon>
        <taxon>Alphaproteobacteria</taxon>
        <taxon>Rhodobacterales</taxon>
        <taxon>Roseobacteraceae</taxon>
        <taxon>Tranquillimonas</taxon>
    </lineage>
</organism>
<dbReference type="STRING" id="641238.SAMN04490244_10356"/>
<dbReference type="AlphaFoldDB" id="A0A1H9S759"/>
<gene>
    <name evidence="1" type="ORF">SAMN04490244_10356</name>
</gene>
<proteinExistence type="predicted"/>